<feature type="domain" description="DDE Tnp4" evidence="8">
    <location>
        <begin position="150"/>
        <end position="287"/>
    </location>
</feature>
<keyword evidence="7" id="KW-0539">Nucleus</keyword>
<evidence type="ECO:0000259" key="8">
    <source>
        <dbReference type="Pfam" id="PF13359"/>
    </source>
</evidence>
<evidence type="ECO:0000313" key="10">
    <source>
        <dbReference type="Proteomes" id="UP000299102"/>
    </source>
</evidence>
<proteinExistence type="inferred from homology"/>
<dbReference type="GO" id="GO:0046872">
    <property type="term" value="F:metal ion binding"/>
    <property type="evidence" value="ECO:0007669"/>
    <property type="project" value="UniProtKB-KW"/>
</dbReference>
<evidence type="ECO:0000256" key="1">
    <source>
        <dbReference type="ARBA" id="ARBA00001968"/>
    </source>
</evidence>
<keyword evidence="6" id="KW-0378">Hydrolase</keyword>
<name>A0A4C1ZSP6_EUMVA</name>
<dbReference type="Pfam" id="PF13359">
    <property type="entry name" value="DDE_Tnp_4"/>
    <property type="match status" value="1"/>
</dbReference>
<comment type="similarity">
    <text evidence="3">Belongs to the HARBI1 family.</text>
</comment>
<accession>A0A4C1ZSP6</accession>
<evidence type="ECO:0000313" key="9">
    <source>
        <dbReference type="EMBL" id="GBP91000.1"/>
    </source>
</evidence>
<evidence type="ECO:0000256" key="6">
    <source>
        <dbReference type="ARBA" id="ARBA00022801"/>
    </source>
</evidence>
<sequence>MNEMIGEVVKQLCDSDDSLDKLILEEAISSSSSDEDEILGVAAAYSAIKKLNRHVARDIRVSFEYRRTGIIYDKDVLSKRYEVGQATAIRSVRRVCRNLCGMAPQFIQWPVGATALEVMEQFEKATGLPRVLGVIDGTNVRFTPNLRQGSTKKGNNFIHVQAVCDHNFLFTHVFTSTADLIHDSQVFDKSPLKEYVETPDIYFPDDSYLIGHETFGIHPNLMVPFADTEHLSPKQREFNSRISLARSMMDRTIAMWKGRWRSVAKRLPMVKVDKIPEYIIATCVLHNICLMQNDLIPCEVVPRHRNRGRLILKHRLEGAAKRFQIMNSLDTHED</sequence>
<gene>
    <name evidence="9" type="primary">Harbi1</name>
    <name evidence="9" type="ORF">EVAR_69889_1</name>
</gene>
<evidence type="ECO:0000256" key="2">
    <source>
        <dbReference type="ARBA" id="ARBA00004123"/>
    </source>
</evidence>
<dbReference type="EMBL" id="BGZK01002132">
    <property type="protein sequence ID" value="GBP91000.1"/>
    <property type="molecule type" value="Genomic_DNA"/>
</dbReference>
<dbReference type="InterPro" id="IPR045249">
    <property type="entry name" value="HARBI1-like"/>
</dbReference>
<dbReference type="GO" id="GO:0005634">
    <property type="term" value="C:nucleus"/>
    <property type="evidence" value="ECO:0007669"/>
    <property type="project" value="UniProtKB-SubCell"/>
</dbReference>
<dbReference type="OrthoDB" id="2668416at2759"/>
<evidence type="ECO:0000256" key="3">
    <source>
        <dbReference type="ARBA" id="ARBA00006958"/>
    </source>
</evidence>
<evidence type="ECO:0000256" key="7">
    <source>
        <dbReference type="ARBA" id="ARBA00023242"/>
    </source>
</evidence>
<comment type="cofactor">
    <cofactor evidence="1">
        <name>a divalent metal cation</name>
        <dbReference type="ChEBI" id="CHEBI:60240"/>
    </cofactor>
</comment>
<organism evidence="9 10">
    <name type="scientific">Eumeta variegata</name>
    <name type="common">Bagworm moth</name>
    <name type="synonym">Eumeta japonica</name>
    <dbReference type="NCBI Taxonomy" id="151549"/>
    <lineage>
        <taxon>Eukaryota</taxon>
        <taxon>Metazoa</taxon>
        <taxon>Ecdysozoa</taxon>
        <taxon>Arthropoda</taxon>
        <taxon>Hexapoda</taxon>
        <taxon>Insecta</taxon>
        <taxon>Pterygota</taxon>
        <taxon>Neoptera</taxon>
        <taxon>Endopterygota</taxon>
        <taxon>Lepidoptera</taxon>
        <taxon>Glossata</taxon>
        <taxon>Ditrysia</taxon>
        <taxon>Tineoidea</taxon>
        <taxon>Psychidae</taxon>
        <taxon>Oiketicinae</taxon>
        <taxon>Eumeta</taxon>
    </lineage>
</organism>
<comment type="subcellular location">
    <subcellularLocation>
        <location evidence="2">Nucleus</location>
    </subcellularLocation>
</comment>
<protein>
    <submittedName>
        <fullName evidence="9">Nuclease HARBI1</fullName>
    </submittedName>
</protein>
<keyword evidence="5" id="KW-0479">Metal-binding</keyword>
<dbReference type="InterPro" id="IPR027806">
    <property type="entry name" value="HARBI1_dom"/>
</dbReference>
<reference evidence="9 10" key="1">
    <citation type="journal article" date="2019" name="Commun. Biol.">
        <title>The bagworm genome reveals a unique fibroin gene that provides high tensile strength.</title>
        <authorList>
            <person name="Kono N."/>
            <person name="Nakamura H."/>
            <person name="Ohtoshi R."/>
            <person name="Tomita M."/>
            <person name="Numata K."/>
            <person name="Arakawa K."/>
        </authorList>
    </citation>
    <scope>NUCLEOTIDE SEQUENCE [LARGE SCALE GENOMIC DNA]</scope>
</reference>
<dbReference type="AlphaFoldDB" id="A0A4C1ZSP6"/>
<dbReference type="Proteomes" id="UP000299102">
    <property type="component" value="Unassembled WGS sequence"/>
</dbReference>
<keyword evidence="10" id="KW-1185">Reference proteome</keyword>
<evidence type="ECO:0000256" key="5">
    <source>
        <dbReference type="ARBA" id="ARBA00022723"/>
    </source>
</evidence>
<comment type="caution">
    <text evidence="9">The sequence shown here is derived from an EMBL/GenBank/DDBJ whole genome shotgun (WGS) entry which is preliminary data.</text>
</comment>
<dbReference type="GO" id="GO:0016787">
    <property type="term" value="F:hydrolase activity"/>
    <property type="evidence" value="ECO:0007669"/>
    <property type="project" value="UniProtKB-KW"/>
</dbReference>
<dbReference type="PANTHER" id="PTHR22930:SF85">
    <property type="entry name" value="GH03217P-RELATED"/>
    <property type="match status" value="1"/>
</dbReference>
<dbReference type="STRING" id="151549.A0A4C1ZSP6"/>
<evidence type="ECO:0000256" key="4">
    <source>
        <dbReference type="ARBA" id="ARBA00022722"/>
    </source>
</evidence>
<dbReference type="GO" id="GO:0004518">
    <property type="term" value="F:nuclease activity"/>
    <property type="evidence" value="ECO:0007669"/>
    <property type="project" value="UniProtKB-KW"/>
</dbReference>
<keyword evidence="4" id="KW-0540">Nuclease</keyword>
<dbReference type="PANTHER" id="PTHR22930">
    <property type="match status" value="1"/>
</dbReference>